<dbReference type="SUPFAM" id="SSF57701">
    <property type="entry name" value="Zn2/Cys6 DNA-binding domain"/>
    <property type="match status" value="1"/>
</dbReference>
<keyword evidence="4" id="KW-0539">Nucleus</keyword>
<dbReference type="PANTHER" id="PTHR31069:SF12">
    <property type="entry name" value="TRANSCRIPTION FACTOR DOMAIN-CONTAINING PROTEIN"/>
    <property type="match status" value="1"/>
</dbReference>
<keyword evidence="5" id="KW-0175">Coiled coil</keyword>
<keyword evidence="1" id="KW-0805">Transcription regulation</keyword>
<dbReference type="InterPro" id="IPR050675">
    <property type="entry name" value="OAF3"/>
</dbReference>
<feature type="region of interest" description="Disordered" evidence="6">
    <location>
        <begin position="1"/>
        <end position="24"/>
    </location>
</feature>
<accession>A0A7D9H2E6</accession>
<dbReference type="InterPro" id="IPR001138">
    <property type="entry name" value="Zn2Cys6_DnaBD"/>
</dbReference>
<evidence type="ECO:0000313" key="8">
    <source>
        <dbReference type="EMBL" id="VUG20086.1"/>
    </source>
</evidence>
<evidence type="ECO:0000256" key="2">
    <source>
        <dbReference type="ARBA" id="ARBA00023125"/>
    </source>
</evidence>
<protein>
    <submittedName>
        <fullName evidence="8">DEBR0S6_07602g1_1</fullName>
    </submittedName>
</protein>
<feature type="compositionally biased region" description="Polar residues" evidence="6">
    <location>
        <begin position="1150"/>
        <end position="1163"/>
    </location>
</feature>
<reference evidence="8 9" key="1">
    <citation type="submission" date="2019-07" db="EMBL/GenBank/DDBJ databases">
        <authorList>
            <person name="Friedrich A."/>
            <person name="Schacherer J."/>
        </authorList>
    </citation>
    <scope>NUCLEOTIDE SEQUENCE [LARGE SCALE GENOMIC DNA]</scope>
</reference>
<evidence type="ECO:0000259" key="7">
    <source>
        <dbReference type="PROSITE" id="PS50048"/>
    </source>
</evidence>
<evidence type="ECO:0000256" key="3">
    <source>
        <dbReference type="ARBA" id="ARBA00023163"/>
    </source>
</evidence>
<gene>
    <name evidence="8" type="ORF">DEBR0S6_07602G</name>
</gene>
<dbReference type="CDD" id="cd12148">
    <property type="entry name" value="fungal_TF_MHR"/>
    <property type="match status" value="1"/>
</dbReference>
<dbReference type="GO" id="GO:0008270">
    <property type="term" value="F:zinc ion binding"/>
    <property type="evidence" value="ECO:0007669"/>
    <property type="project" value="InterPro"/>
</dbReference>
<feature type="coiled-coil region" evidence="5">
    <location>
        <begin position="84"/>
        <end position="118"/>
    </location>
</feature>
<keyword evidence="9" id="KW-1185">Reference proteome</keyword>
<sequence>MVKIKGSRQPQQKPKPKRRRRNRVPISCTICRRRKVKCDKKKPQCTNCIKNGVAHLCHYLEPSWAKPLREEELKFPGARVTDYGTPLERENNQLKQKIKELEHQNMDLKQKVMVSQNAHRTNSLNASLNSLDNADLLDCVSNSNILFTAKRGSTYHFPIIYEISVFSWMFIVRNDSYLNDLWLKIINLRKHYEYYYSSKNAMADASHRLATDYSNYGTKLDKICDNSFPGNVDNKANTHTSKLKRFLDGTLSLAAKNMPKTENSARSNAMNNTIRSQNGIKNVVKSPAAHSLSEISDDESDLADEEKVCPLMIGDARDVFKEKLTRKNINALRSFADNPKQECDDVCYKTPPTVVCSPKSPEPIKLPKDQESLKNNPSDSGKTRKVQKCPIKNEAASNSSFSNATVSFSSSLHGKEELRTFSEGSTSHRIKRLKKLSPSEVKGLNYNNTEEVLSIIEKYLPGRKVVWLLIDRFFEKLYLQMPYLDEESFRICMASIIGPRDLDVQRITIRNIGTHYCEEFLSVCLMLIIIRLSWLSLPSKVTNNLSPEDKILMKPENLVTMVLVDMVKEVFSSAKLMGKPSLVIFQVGLYLKIYNILAPEDGFDVDDTFTDGGSNEGKRKKKKTGSLKSVNDLSGDLSYEAPSINSPNFMAMLVQLGRTIGLNRDPLNFKNFYSSVDPIANSRLFRKRHLWRKLWYGLLYLSIECNLSMGDYKKGLPIELDLDPTLGSVNKTWDCRVPGGVEQGVLEKAFYGVALEKEQIVVNNFRDSIAVYHLLYMAMSSLMRVDQPSSTRTIAKIMNKLLDLISEKSRLGLNTAFLLRRDDDEKLKSLNLRSRISLSDTRFGKSVRVYKLRLYLIIKSMLFALNYLLLINHEQKFNRLIADKSSTLAGIAKQKQYITTYFEGTLLLAVDNFNAFIQLLGNTSKSLSNCGSELITYPYLLILNHRSHEFLISLILRLQQNSPLIVDIIQKNGIDKDELLSRMFRYLKTFLEKLESLTGSYYYAWRLKKMVKFFYNILVHSKKLFGVGFNLVKDASGNNSDKRRNLISRDHQIQLQKSHELQQLRQSQDSPNVHPTVLKNGPTSAFEIAFGTSKLPPVTDYADTNVLPYRHYKQTFHRDMHLSNDKQQQPKISVQHSESQMRGEIRPDNSVGSDIQDSSSQNITHDLSNGLQANPQMDDFFGDDFFYDFPDGDSGLLGDAFDIISYNGAPKLTINNNPPSMGLYPAEATTRTNISGPLLSSTSGANIFVGNAYNSLNEIDFTNVDLNSQLDEVTSRENSNSGINDQLTDDNHLSGLSNLHLQFTDP</sequence>
<dbReference type="InterPro" id="IPR036864">
    <property type="entry name" value="Zn2-C6_fun-type_DNA-bd_sf"/>
</dbReference>
<feature type="compositionally biased region" description="Polar residues" evidence="6">
    <location>
        <begin position="1125"/>
        <end position="1138"/>
    </location>
</feature>
<evidence type="ECO:0000256" key="4">
    <source>
        <dbReference type="ARBA" id="ARBA00023242"/>
    </source>
</evidence>
<dbReference type="SMART" id="SM00066">
    <property type="entry name" value="GAL4"/>
    <property type="match status" value="1"/>
</dbReference>
<feature type="compositionally biased region" description="Basic residues" evidence="6">
    <location>
        <begin position="14"/>
        <end position="23"/>
    </location>
</feature>
<evidence type="ECO:0000313" key="9">
    <source>
        <dbReference type="Proteomes" id="UP000478008"/>
    </source>
</evidence>
<evidence type="ECO:0000256" key="1">
    <source>
        <dbReference type="ARBA" id="ARBA00023015"/>
    </source>
</evidence>
<dbReference type="PROSITE" id="PS00463">
    <property type="entry name" value="ZN2_CY6_FUNGAL_1"/>
    <property type="match status" value="1"/>
</dbReference>
<dbReference type="PANTHER" id="PTHR31069">
    <property type="entry name" value="OLEATE-ACTIVATED TRANSCRIPTION FACTOR 1-RELATED"/>
    <property type="match status" value="1"/>
</dbReference>
<dbReference type="Proteomes" id="UP000478008">
    <property type="component" value="Unassembled WGS sequence"/>
</dbReference>
<dbReference type="EMBL" id="CABFWN010000006">
    <property type="protein sequence ID" value="VUG20086.1"/>
    <property type="molecule type" value="Genomic_DNA"/>
</dbReference>
<name>A0A7D9H2E6_DEKBR</name>
<feature type="region of interest" description="Disordered" evidence="6">
    <location>
        <begin position="358"/>
        <end position="387"/>
    </location>
</feature>
<dbReference type="Gene3D" id="4.10.240.10">
    <property type="entry name" value="Zn(2)-C6 fungal-type DNA-binding domain"/>
    <property type="match status" value="1"/>
</dbReference>
<feature type="region of interest" description="Disordered" evidence="6">
    <location>
        <begin position="1123"/>
        <end position="1163"/>
    </location>
</feature>
<keyword evidence="3" id="KW-0804">Transcription</keyword>
<proteinExistence type="predicted"/>
<dbReference type="CDD" id="cd00067">
    <property type="entry name" value="GAL4"/>
    <property type="match status" value="1"/>
</dbReference>
<dbReference type="GO" id="GO:0000981">
    <property type="term" value="F:DNA-binding transcription factor activity, RNA polymerase II-specific"/>
    <property type="evidence" value="ECO:0007669"/>
    <property type="project" value="InterPro"/>
</dbReference>
<keyword evidence="2" id="KW-0238">DNA-binding</keyword>
<dbReference type="GO" id="GO:0000978">
    <property type="term" value="F:RNA polymerase II cis-regulatory region sequence-specific DNA binding"/>
    <property type="evidence" value="ECO:0007669"/>
    <property type="project" value="TreeGrafter"/>
</dbReference>
<organism evidence="8 9">
    <name type="scientific">Dekkera bruxellensis</name>
    <name type="common">Brettanomyces custersii</name>
    <dbReference type="NCBI Taxonomy" id="5007"/>
    <lineage>
        <taxon>Eukaryota</taxon>
        <taxon>Fungi</taxon>
        <taxon>Dikarya</taxon>
        <taxon>Ascomycota</taxon>
        <taxon>Saccharomycotina</taxon>
        <taxon>Pichiomycetes</taxon>
        <taxon>Pichiales</taxon>
        <taxon>Pichiaceae</taxon>
        <taxon>Brettanomyces</taxon>
    </lineage>
</organism>
<dbReference type="Pfam" id="PF00172">
    <property type="entry name" value="Zn_clus"/>
    <property type="match status" value="1"/>
</dbReference>
<dbReference type="GO" id="GO:0005634">
    <property type="term" value="C:nucleus"/>
    <property type="evidence" value="ECO:0007669"/>
    <property type="project" value="TreeGrafter"/>
</dbReference>
<dbReference type="PROSITE" id="PS50048">
    <property type="entry name" value="ZN2_CY6_FUNGAL_2"/>
    <property type="match status" value="1"/>
</dbReference>
<evidence type="ECO:0000256" key="6">
    <source>
        <dbReference type="SAM" id="MobiDB-lite"/>
    </source>
</evidence>
<evidence type="ECO:0000256" key="5">
    <source>
        <dbReference type="SAM" id="Coils"/>
    </source>
</evidence>
<dbReference type="GO" id="GO:0045944">
    <property type="term" value="P:positive regulation of transcription by RNA polymerase II"/>
    <property type="evidence" value="ECO:0007669"/>
    <property type="project" value="TreeGrafter"/>
</dbReference>
<feature type="domain" description="Zn(2)-C6 fungal-type" evidence="7">
    <location>
        <begin position="27"/>
        <end position="59"/>
    </location>
</feature>